<evidence type="ECO:0000256" key="5">
    <source>
        <dbReference type="ARBA" id="ARBA00023124"/>
    </source>
</evidence>
<dbReference type="STRING" id="1423754.FC39_GL001709"/>
<dbReference type="GO" id="GO:0006508">
    <property type="term" value="P:proteolysis"/>
    <property type="evidence" value="ECO:0007669"/>
    <property type="project" value="UniProtKB-KW"/>
</dbReference>
<dbReference type="EMBL" id="AZGI01000005">
    <property type="protein sequence ID" value="KRM41065.1"/>
    <property type="molecule type" value="Genomic_DNA"/>
</dbReference>
<evidence type="ECO:0000256" key="4">
    <source>
        <dbReference type="ARBA" id="ARBA00022801"/>
    </source>
</evidence>
<evidence type="ECO:0000256" key="6">
    <source>
        <dbReference type="ARBA" id="ARBA00023125"/>
    </source>
</evidence>
<dbReference type="Gene3D" id="3.90.1680.10">
    <property type="entry name" value="SOS response associated peptidase-like"/>
    <property type="match status" value="1"/>
</dbReference>
<organism evidence="9 10">
    <name type="scientific">Lactobacillus hamsteri DSM 5661 = JCM 6256</name>
    <dbReference type="NCBI Taxonomy" id="1423754"/>
    <lineage>
        <taxon>Bacteria</taxon>
        <taxon>Bacillati</taxon>
        <taxon>Bacillota</taxon>
        <taxon>Bacilli</taxon>
        <taxon>Lactobacillales</taxon>
        <taxon>Lactobacillaceae</taxon>
        <taxon>Lactobacillus</taxon>
    </lineage>
</organism>
<dbReference type="EC" id="3.4.-.-" evidence="8"/>
<dbReference type="AlphaFoldDB" id="A0A0R1YMG0"/>
<keyword evidence="7" id="KW-0456">Lyase</keyword>
<dbReference type="InterPro" id="IPR003738">
    <property type="entry name" value="SRAP"/>
</dbReference>
<keyword evidence="4 8" id="KW-0378">Hydrolase</keyword>
<dbReference type="PATRIC" id="fig|1423754.3.peg.1755"/>
<evidence type="ECO:0000313" key="10">
    <source>
        <dbReference type="Proteomes" id="UP000051223"/>
    </source>
</evidence>
<dbReference type="SUPFAM" id="SSF143081">
    <property type="entry name" value="BB1717-like"/>
    <property type="match status" value="1"/>
</dbReference>
<keyword evidence="2 8" id="KW-0645">Protease</keyword>
<dbReference type="InterPro" id="IPR036590">
    <property type="entry name" value="SRAP-like"/>
</dbReference>
<keyword evidence="10" id="KW-1185">Reference proteome</keyword>
<dbReference type="eggNOG" id="COG2135">
    <property type="taxonomic scope" value="Bacteria"/>
</dbReference>
<keyword evidence="5" id="KW-0190">Covalent protein-DNA linkage</keyword>
<dbReference type="GO" id="GO:0003697">
    <property type="term" value="F:single-stranded DNA binding"/>
    <property type="evidence" value="ECO:0007669"/>
    <property type="project" value="InterPro"/>
</dbReference>
<reference evidence="9 10" key="1">
    <citation type="journal article" date="2015" name="Genome Announc.">
        <title>Expanding the biotechnology potential of lactobacilli through comparative genomics of 213 strains and associated genera.</title>
        <authorList>
            <person name="Sun Z."/>
            <person name="Harris H.M."/>
            <person name="McCann A."/>
            <person name="Guo C."/>
            <person name="Argimon S."/>
            <person name="Zhang W."/>
            <person name="Yang X."/>
            <person name="Jeffery I.B."/>
            <person name="Cooney J.C."/>
            <person name="Kagawa T.F."/>
            <person name="Liu W."/>
            <person name="Song Y."/>
            <person name="Salvetti E."/>
            <person name="Wrobel A."/>
            <person name="Rasinkangas P."/>
            <person name="Parkhill J."/>
            <person name="Rea M.C."/>
            <person name="O'Sullivan O."/>
            <person name="Ritari J."/>
            <person name="Douillard F.P."/>
            <person name="Paul Ross R."/>
            <person name="Yang R."/>
            <person name="Briner A.E."/>
            <person name="Felis G.E."/>
            <person name="de Vos W.M."/>
            <person name="Barrangou R."/>
            <person name="Klaenhammer T.R."/>
            <person name="Caufield P.W."/>
            <person name="Cui Y."/>
            <person name="Zhang H."/>
            <person name="O'Toole P.W."/>
        </authorList>
    </citation>
    <scope>NUCLEOTIDE SEQUENCE [LARGE SCALE GENOMIC DNA]</scope>
    <source>
        <strain evidence="9 10">DSM 5661</strain>
    </source>
</reference>
<evidence type="ECO:0000256" key="8">
    <source>
        <dbReference type="RuleBase" id="RU364100"/>
    </source>
</evidence>
<sequence>MSEYLTQGLGLPLIPPDFSSEEKDVFPKQKAPVMLFKDNQLQLQNKNWGYPSPIDNNKVIFNARIERFYDSKPSMWDNSFARQRCIIVASEFFEYSKNTYPATNGKTYHERFSFSDPEHPLTLIAGIYDKDNFSMVTTEPNSYMAPIHNRMPLVIKPEKLRRWLFQNFTNLIDRSDFDLSVKKLPNEN</sequence>
<comment type="caution">
    <text evidence="9">The sequence shown here is derived from an EMBL/GenBank/DDBJ whole genome shotgun (WGS) entry which is preliminary data.</text>
</comment>
<dbReference type="PANTHER" id="PTHR13604:SF0">
    <property type="entry name" value="ABASIC SITE PROCESSING PROTEIN HMCES"/>
    <property type="match status" value="1"/>
</dbReference>
<proteinExistence type="inferred from homology"/>
<evidence type="ECO:0000256" key="3">
    <source>
        <dbReference type="ARBA" id="ARBA00022763"/>
    </source>
</evidence>
<evidence type="ECO:0000256" key="2">
    <source>
        <dbReference type="ARBA" id="ARBA00022670"/>
    </source>
</evidence>
<evidence type="ECO:0000256" key="7">
    <source>
        <dbReference type="ARBA" id="ARBA00023239"/>
    </source>
</evidence>
<dbReference type="GO" id="GO:0106300">
    <property type="term" value="P:protein-DNA covalent cross-linking repair"/>
    <property type="evidence" value="ECO:0007669"/>
    <property type="project" value="InterPro"/>
</dbReference>
<dbReference type="Pfam" id="PF02586">
    <property type="entry name" value="SRAP"/>
    <property type="match status" value="1"/>
</dbReference>
<comment type="similarity">
    <text evidence="1 8">Belongs to the SOS response-associated peptidase family.</text>
</comment>
<evidence type="ECO:0000313" key="9">
    <source>
        <dbReference type="EMBL" id="KRM41065.1"/>
    </source>
</evidence>
<name>A0A0R1YMG0_9LACO</name>
<accession>A0A0R1YMG0</accession>
<keyword evidence="6" id="KW-0238">DNA-binding</keyword>
<protein>
    <recommendedName>
        <fullName evidence="8">Abasic site processing protein</fullName>
        <ecNumber evidence="8">3.4.-.-</ecNumber>
    </recommendedName>
</protein>
<dbReference type="PANTHER" id="PTHR13604">
    <property type="entry name" value="DC12-RELATED"/>
    <property type="match status" value="1"/>
</dbReference>
<evidence type="ECO:0000256" key="1">
    <source>
        <dbReference type="ARBA" id="ARBA00008136"/>
    </source>
</evidence>
<dbReference type="GO" id="GO:0008233">
    <property type="term" value="F:peptidase activity"/>
    <property type="evidence" value="ECO:0007669"/>
    <property type="project" value="UniProtKB-KW"/>
</dbReference>
<dbReference type="Proteomes" id="UP000051223">
    <property type="component" value="Unassembled WGS sequence"/>
</dbReference>
<keyword evidence="3" id="KW-0227">DNA damage</keyword>
<gene>
    <name evidence="9" type="ORF">FC39_GL001709</name>
</gene>
<dbReference type="GO" id="GO:0016829">
    <property type="term" value="F:lyase activity"/>
    <property type="evidence" value="ECO:0007669"/>
    <property type="project" value="UniProtKB-KW"/>
</dbReference>